<evidence type="ECO:0000313" key="3">
    <source>
        <dbReference type="Proteomes" id="UP000215914"/>
    </source>
</evidence>
<sequence length="66" mass="7794">MLPDSPEKPVNHRSSVGEPSSPKFTSRVVNLSRSSFWIYLLVRYYKKSQRNLRLIDEKFKNPVRVD</sequence>
<dbReference type="Proteomes" id="UP000215914">
    <property type="component" value="Chromosome 6"/>
</dbReference>
<dbReference type="AlphaFoldDB" id="A0A251ULR7"/>
<proteinExistence type="predicted"/>
<name>A0A251ULR7_HELAN</name>
<evidence type="ECO:0000313" key="2">
    <source>
        <dbReference type="EMBL" id="OTG23702.1"/>
    </source>
</evidence>
<dbReference type="EMBL" id="CM007895">
    <property type="protein sequence ID" value="OTG23702.1"/>
    <property type="molecule type" value="Genomic_DNA"/>
</dbReference>
<feature type="compositionally biased region" description="Polar residues" evidence="1">
    <location>
        <begin position="12"/>
        <end position="25"/>
    </location>
</feature>
<feature type="region of interest" description="Disordered" evidence="1">
    <location>
        <begin position="1"/>
        <end position="25"/>
    </location>
</feature>
<feature type="compositionally biased region" description="Basic and acidic residues" evidence="1">
    <location>
        <begin position="1"/>
        <end position="10"/>
    </location>
</feature>
<gene>
    <name evidence="2" type="ORF">HannXRQ_Chr06g0185381</name>
</gene>
<evidence type="ECO:0000256" key="1">
    <source>
        <dbReference type="SAM" id="MobiDB-lite"/>
    </source>
</evidence>
<reference evidence="3" key="1">
    <citation type="journal article" date="2017" name="Nature">
        <title>The sunflower genome provides insights into oil metabolism, flowering and Asterid evolution.</title>
        <authorList>
            <person name="Badouin H."/>
            <person name="Gouzy J."/>
            <person name="Grassa C.J."/>
            <person name="Murat F."/>
            <person name="Staton S.E."/>
            <person name="Cottret L."/>
            <person name="Lelandais-Briere C."/>
            <person name="Owens G.L."/>
            <person name="Carrere S."/>
            <person name="Mayjonade B."/>
            <person name="Legrand L."/>
            <person name="Gill N."/>
            <person name="Kane N.C."/>
            <person name="Bowers J.E."/>
            <person name="Hubner S."/>
            <person name="Bellec A."/>
            <person name="Berard A."/>
            <person name="Berges H."/>
            <person name="Blanchet N."/>
            <person name="Boniface M.C."/>
            <person name="Brunel D."/>
            <person name="Catrice O."/>
            <person name="Chaidir N."/>
            <person name="Claudel C."/>
            <person name="Donnadieu C."/>
            <person name="Faraut T."/>
            <person name="Fievet G."/>
            <person name="Helmstetter N."/>
            <person name="King M."/>
            <person name="Knapp S.J."/>
            <person name="Lai Z."/>
            <person name="Le Paslier M.C."/>
            <person name="Lippi Y."/>
            <person name="Lorenzon L."/>
            <person name="Mandel J.R."/>
            <person name="Marage G."/>
            <person name="Marchand G."/>
            <person name="Marquand E."/>
            <person name="Bret-Mestries E."/>
            <person name="Morien E."/>
            <person name="Nambeesan S."/>
            <person name="Nguyen T."/>
            <person name="Pegot-Espagnet P."/>
            <person name="Pouilly N."/>
            <person name="Raftis F."/>
            <person name="Sallet E."/>
            <person name="Schiex T."/>
            <person name="Thomas J."/>
            <person name="Vandecasteele C."/>
            <person name="Vares D."/>
            <person name="Vear F."/>
            <person name="Vautrin S."/>
            <person name="Crespi M."/>
            <person name="Mangin B."/>
            <person name="Burke J.M."/>
            <person name="Salse J."/>
            <person name="Munos S."/>
            <person name="Vincourt P."/>
            <person name="Rieseberg L.H."/>
            <person name="Langlade N.B."/>
        </authorList>
    </citation>
    <scope>NUCLEOTIDE SEQUENCE [LARGE SCALE GENOMIC DNA]</scope>
    <source>
        <strain evidence="3">cv. SF193</strain>
    </source>
</reference>
<accession>A0A251ULR7</accession>
<keyword evidence="3" id="KW-1185">Reference proteome</keyword>
<dbReference type="InParanoid" id="A0A251ULR7"/>
<protein>
    <submittedName>
        <fullName evidence="2">Uncharacterized protein</fullName>
    </submittedName>
</protein>
<organism evidence="2 3">
    <name type="scientific">Helianthus annuus</name>
    <name type="common">Common sunflower</name>
    <dbReference type="NCBI Taxonomy" id="4232"/>
    <lineage>
        <taxon>Eukaryota</taxon>
        <taxon>Viridiplantae</taxon>
        <taxon>Streptophyta</taxon>
        <taxon>Embryophyta</taxon>
        <taxon>Tracheophyta</taxon>
        <taxon>Spermatophyta</taxon>
        <taxon>Magnoliopsida</taxon>
        <taxon>eudicotyledons</taxon>
        <taxon>Gunneridae</taxon>
        <taxon>Pentapetalae</taxon>
        <taxon>asterids</taxon>
        <taxon>campanulids</taxon>
        <taxon>Asterales</taxon>
        <taxon>Asteraceae</taxon>
        <taxon>Asteroideae</taxon>
        <taxon>Heliantheae alliance</taxon>
        <taxon>Heliantheae</taxon>
        <taxon>Helianthus</taxon>
    </lineage>
</organism>